<comment type="caution">
    <text evidence="1">The sequence shown here is derived from an EMBL/GenBank/DDBJ whole genome shotgun (WGS) entry which is preliminary data.</text>
</comment>
<gene>
    <name evidence="1" type="ORF">E0493_14080</name>
</gene>
<dbReference type="EMBL" id="SNVJ01000012">
    <property type="protein sequence ID" value="MXP64475.1"/>
    <property type="molecule type" value="Genomic_DNA"/>
</dbReference>
<accession>A0A845BC92</accession>
<protein>
    <submittedName>
        <fullName evidence="1">DUF4403 family protein</fullName>
    </submittedName>
</protein>
<dbReference type="OrthoDB" id="1299766at2"/>
<name>A0A845BC92_9PROT</name>
<sequence length="476" mass="51361">MLAVLLLATGPAWLGVRWYQGHDLLLSQAPERRASRLTLPARESAMALPLRIPFPLIRDTAERLLPESFSDAGESEGTRYRYTVRRTSGLALSRTEEGRLRVTTSLVVNGDAGLSGGLAELLALGTKNFDAAAEVQADLGVALGEDWCPEVGVDVAYRWTKSPRLEVIGGVWVNVEGQVRGRVDAALRDLPRLLREAIPCDAIRRQMQDAWRNYDVPVQLPAAPPLHVQVHPLGLGLSGLAVEQDHLRLGLALQARTAVAATAGGMAPAGALPPLRRVPDRNGRLQLSIPVRAGYDMIRDWLMEQFGKRDIPFEVAGWKGTLRIREIFLYPSAPAVVASIGFTVDLPGALLDTAGRVTLSARPVVERGGTRIRLTDIHFARDVDSLLWSAATLVLEAPIRARLAEVAVYDLRGGIADALKALQKTLADPERTGGVRLALSKPSLRLERVVPENDALTVLGAAEATVSAELTTLPGG</sequence>
<proteinExistence type="predicted"/>
<dbReference type="AlphaFoldDB" id="A0A845BC92"/>
<reference evidence="1 2" key="1">
    <citation type="submission" date="2019-03" db="EMBL/GenBank/DDBJ databases">
        <title>Roseomonas sp. a novel Roseomonas species isolated from Sea whip Gorgonian.</title>
        <authorList>
            <person name="Li F."/>
            <person name="Pan X."/>
            <person name="Huang S."/>
            <person name="Li Z."/>
            <person name="Meng B."/>
        </authorList>
    </citation>
    <scope>NUCLEOTIDE SEQUENCE [LARGE SCALE GENOMIC DNA]</scope>
    <source>
        <strain evidence="1 2">M0104</strain>
    </source>
</reference>
<dbReference type="Pfam" id="PF14356">
    <property type="entry name" value="DUF4403"/>
    <property type="match status" value="1"/>
</dbReference>
<keyword evidence="2" id="KW-1185">Reference proteome</keyword>
<evidence type="ECO:0000313" key="2">
    <source>
        <dbReference type="Proteomes" id="UP000460715"/>
    </source>
</evidence>
<organism evidence="1 2">
    <name type="scientific">Teichococcus coralli</name>
    <dbReference type="NCBI Taxonomy" id="2545983"/>
    <lineage>
        <taxon>Bacteria</taxon>
        <taxon>Pseudomonadati</taxon>
        <taxon>Pseudomonadota</taxon>
        <taxon>Alphaproteobacteria</taxon>
        <taxon>Acetobacterales</taxon>
        <taxon>Roseomonadaceae</taxon>
        <taxon>Roseomonas</taxon>
    </lineage>
</organism>
<evidence type="ECO:0000313" key="1">
    <source>
        <dbReference type="EMBL" id="MXP64475.1"/>
    </source>
</evidence>
<dbReference type="Proteomes" id="UP000460715">
    <property type="component" value="Unassembled WGS sequence"/>
</dbReference>
<dbReference type="InterPro" id="IPR025515">
    <property type="entry name" value="DUF4403"/>
</dbReference>